<sequence>QECVWWGSQCSCFHPGDHHIPCHVYQGRTRALQGGRGSRDHSRDESCDQLRNLLLQEMLRLRVGLIQNVMVLELSRAMNCTLEQGLEQLLDLNPYDVKRLLHLIFSRKEFAISEMERDTMFVDGQILTMPDKQISIKLPDKKQVRGKLRNDVEVLGKASEELRSEELRSEGDEKAGHWIRRRRLDGALNRVPPDFYPKVWHILERCTGISIGMKSLPQNPTIHEMTPGELKFALLLESHLNSLPAPEYRQLVVECLMVVSLVTTSSTQPAFGGTLVVEHIIHHAHHLFLQDQVSRCGLRRPRPSCYIYNCSGATRGLQWTAVVVTSAAVEVRLASVYISTTVPPVVAMAP</sequence>
<evidence type="ECO:0000256" key="2">
    <source>
        <dbReference type="RuleBase" id="RU364123"/>
    </source>
</evidence>
<organism evidence="4 5">
    <name type="scientific">Geodia barretti</name>
    <name type="common">Barrett's horny sponge</name>
    <dbReference type="NCBI Taxonomy" id="519541"/>
    <lineage>
        <taxon>Eukaryota</taxon>
        <taxon>Metazoa</taxon>
        <taxon>Porifera</taxon>
        <taxon>Demospongiae</taxon>
        <taxon>Heteroscleromorpha</taxon>
        <taxon>Tetractinellida</taxon>
        <taxon>Astrophorina</taxon>
        <taxon>Geodiidae</taxon>
        <taxon>Geodia</taxon>
    </lineage>
</organism>
<dbReference type="InterPro" id="IPR045583">
    <property type="entry name" value="KPBA/B_C"/>
</dbReference>
<keyword evidence="5" id="KW-1185">Reference proteome</keyword>
<dbReference type="EMBL" id="CASHTH010003110">
    <property type="protein sequence ID" value="CAI8040444.1"/>
    <property type="molecule type" value="Genomic_DNA"/>
</dbReference>
<comment type="pathway">
    <text evidence="2">Glycan biosynthesis; glycogen metabolism.</text>
</comment>
<accession>A0AA35T399</accession>
<dbReference type="PANTHER" id="PTHR10749:SF7">
    <property type="entry name" value="PHOSPHORYLASE B KINASE REGULATORY SUBUNIT ALPHA-RELATED"/>
    <property type="match status" value="1"/>
</dbReference>
<feature type="non-terminal residue" evidence="4">
    <location>
        <position position="350"/>
    </location>
</feature>
<reference evidence="4" key="1">
    <citation type="submission" date="2023-03" db="EMBL/GenBank/DDBJ databases">
        <authorList>
            <person name="Steffen K."/>
            <person name="Cardenas P."/>
        </authorList>
    </citation>
    <scope>NUCLEOTIDE SEQUENCE</scope>
</reference>
<gene>
    <name evidence="4" type="ORF">GBAR_LOCUS22540</name>
</gene>
<comment type="similarity">
    <text evidence="2">Belongs to the phosphorylase b kinase regulatory chain family.</text>
</comment>
<comment type="subcellular location">
    <subcellularLocation>
        <location evidence="2">Cell membrane</location>
        <topology evidence="2">Lipid-anchor</topology>
        <orientation evidence="2">Cytoplasmic side</orientation>
    </subcellularLocation>
</comment>
<dbReference type="InterPro" id="IPR008734">
    <property type="entry name" value="PHK_A/B_su"/>
</dbReference>
<dbReference type="Proteomes" id="UP001174909">
    <property type="component" value="Unassembled WGS sequence"/>
</dbReference>
<dbReference type="GO" id="GO:0005886">
    <property type="term" value="C:plasma membrane"/>
    <property type="evidence" value="ECO:0007669"/>
    <property type="project" value="UniProtKB-SubCell"/>
</dbReference>
<comment type="function">
    <text evidence="2">Phosphorylase b kinase catalyzes the phosphorylation of serine in certain substrates, including troponin I.</text>
</comment>
<keyword evidence="2" id="KW-0112">Calmodulin-binding</keyword>
<protein>
    <recommendedName>
        <fullName evidence="2">Phosphorylase b kinase regulatory subunit</fullName>
    </recommendedName>
</protein>
<dbReference type="PANTHER" id="PTHR10749">
    <property type="entry name" value="PHOSPHORYLASE B KINASE REGULATORY SUBUNIT"/>
    <property type="match status" value="1"/>
</dbReference>
<feature type="domain" description="Phosphorylase b kinase regulatory subunit alpha/beta C-terminal" evidence="3">
    <location>
        <begin position="159"/>
        <end position="291"/>
    </location>
</feature>
<evidence type="ECO:0000259" key="3">
    <source>
        <dbReference type="Pfam" id="PF19292"/>
    </source>
</evidence>
<keyword evidence="2" id="KW-0472">Membrane</keyword>
<dbReference type="AlphaFoldDB" id="A0AA35T399"/>
<keyword evidence="2" id="KW-0449">Lipoprotein</keyword>
<dbReference type="GO" id="GO:0005977">
    <property type="term" value="P:glycogen metabolic process"/>
    <property type="evidence" value="ECO:0007669"/>
    <property type="project" value="UniProtKB-KW"/>
</dbReference>
<dbReference type="GO" id="GO:0005516">
    <property type="term" value="F:calmodulin binding"/>
    <property type="evidence" value="ECO:0007669"/>
    <property type="project" value="UniProtKB-KW"/>
</dbReference>
<evidence type="ECO:0000313" key="4">
    <source>
        <dbReference type="EMBL" id="CAI8040444.1"/>
    </source>
</evidence>
<keyword evidence="1 2" id="KW-0119">Carbohydrate metabolism</keyword>
<comment type="caution">
    <text evidence="4">The sequence shown here is derived from an EMBL/GenBank/DDBJ whole genome shotgun (WGS) entry which is preliminary data.</text>
</comment>
<keyword evidence="2" id="KW-0321">Glycogen metabolism</keyword>
<proteinExistence type="inferred from homology"/>
<evidence type="ECO:0000256" key="1">
    <source>
        <dbReference type="ARBA" id="ARBA00023277"/>
    </source>
</evidence>
<evidence type="ECO:0000313" key="5">
    <source>
        <dbReference type="Proteomes" id="UP001174909"/>
    </source>
</evidence>
<name>A0AA35T399_GEOBA</name>
<dbReference type="GO" id="GO:0005964">
    <property type="term" value="C:phosphorylase kinase complex"/>
    <property type="evidence" value="ECO:0007669"/>
    <property type="project" value="TreeGrafter"/>
</dbReference>
<keyword evidence="2" id="KW-0636">Prenylation</keyword>
<dbReference type="Pfam" id="PF19292">
    <property type="entry name" value="KPBB_C"/>
    <property type="match status" value="1"/>
</dbReference>
<keyword evidence="2" id="KW-1003">Cell membrane</keyword>